<feature type="region of interest" description="Disordered" evidence="1">
    <location>
        <begin position="227"/>
        <end position="295"/>
    </location>
</feature>
<accession>A0AAD9SAS3</accession>
<sequence>MTSQWSRLGGMVEVRPSTLDSDYFDRDSTSMASIDPCVEAFDERDVTSMFANSGNYDTIFQSDAWPTETIAVPDTHPANSPTVPTYNMFIPFPTTSNEIVPVTPTAWYTEGTPLLQRSPGVPWWSQAVTRSNNNPTSADGWEAGIPNNQVHNTAPKTFPSSMADLNYSDFGRGSPRDDLSRKRRRSNAAGPNKEKRPESKRLGLAVASTYCIDPPKTPVFAASAFSLEPPGTEASPSPRRSGSSRTGSPSHEAQSQSQSRPPIQHEQRARNRNAAVKCRAKTKAAATELEDTERAESLRHQQLSATFRGLQAEVFVLKTELLQHGNCEDHVIQDYLKKTAMSLSFSGGGPGDGLPLINSRFA</sequence>
<feature type="compositionally biased region" description="Basic and acidic residues" evidence="1">
    <location>
        <begin position="192"/>
        <end position="201"/>
    </location>
</feature>
<dbReference type="InterPro" id="IPR046347">
    <property type="entry name" value="bZIP_sf"/>
</dbReference>
<keyword evidence="4" id="KW-1185">Reference proteome</keyword>
<dbReference type="AlphaFoldDB" id="A0AAD9SAS3"/>
<dbReference type="InterPro" id="IPR004827">
    <property type="entry name" value="bZIP"/>
</dbReference>
<gene>
    <name evidence="3" type="ORF">N8I77_009341</name>
</gene>
<feature type="compositionally biased region" description="Polar residues" evidence="1">
    <location>
        <begin position="146"/>
        <end position="160"/>
    </location>
</feature>
<dbReference type="GO" id="GO:0003700">
    <property type="term" value="F:DNA-binding transcription factor activity"/>
    <property type="evidence" value="ECO:0007669"/>
    <property type="project" value="InterPro"/>
</dbReference>
<name>A0AAD9SAS3_PHOAM</name>
<comment type="caution">
    <text evidence="3">The sequence shown here is derived from an EMBL/GenBank/DDBJ whole genome shotgun (WGS) entry which is preliminary data.</text>
</comment>
<dbReference type="SUPFAM" id="SSF57959">
    <property type="entry name" value="Leucine zipper domain"/>
    <property type="match status" value="1"/>
</dbReference>
<evidence type="ECO:0000259" key="2">
    <source>
        <dbReference type="PROSITE" id="PS00036"/>
    </source>
</evidence>
<dbReference type="PROSITE" id="PS00036">
    <property type="entry name" value="BZIP_BASIC"/>
    <property type="match status" value="1"/>
</dbReference>
<feature type="compositionally biased region" description="Polar residues" evidence="1">
    <location>
        <begin position="127"/>
        <end position="137"/>
    </location>
</feature>
<evidence type="ECO:0000313" key="4">
    <source>
        <dbReference type="Proteomes" id="UP001265746"/>
    </source>
</evidence>
<dbReference type="EMBL" id="JAUJFL010000005">
    <property type="protein sequence ID" value="KAK2602836.1"/>
    <property type="molecule type" value="Genomic_DNA"/>
</dbReference>
<feature type="region of interest" description="Disordered" evidence="1">
    <location>
        <begin position="127"/>
        <end position="201"/>
    </location>
</feature>
<dbReference type="CDD" id="cd14687">
    <property type="entry name" value="bZIP_ATF2"/>
    <property type="match status" value="1"/>
</dbReference>
<reference evidence="3" key="1">
    <citation type="submission" date="2023-06" db="EMBL/GenBank/DDBJ databases">
        <authorList>
            <person name="Noh H."/>
        </authorList>
    </citation>
    <scope>NUCLEOTIDE SEQUENCE</scope>
    <source>
        <strain evidence="3">DUCC20226</strain>
    </source>
</reference>
<feature type="compositionally biased region" description="Low complexity" evidence="1">
    <location>
        <begin position="235"/>
        <end position="250"/>
    </location>
</feature>
<organism evidence="3 4">
    <name type="scientific">Phomopsis amygdali</name>
    <name type="common">Fusicoccum amygdali</name>
    <dbReference type="NCBI Taxonomy" id="1214568"/>
    <lineage>
        <taxon>Eukaryota</taxon>
        <taxon>Fungi</taxon>
        <taxon>Dikarya</taxon>
        <taxon>Ascomycota</taxon>
        <taxon>Pezizomycotina</taxon>
        <taxon>Sordariomycetes</taxon>
        <taxon>Sordariomycetidae</taxon>
        <taxon>Diaporthales</taxon>
        <taxon>Diaporthaceae</taxon>
        <taxon>Diaporthe</taxon>
    </lineage>
</organism>
<evidence type="ECO:0000256" key="1">
    <source>
        <dbReference type="SAM" id="MobiDB-lite"/>
    </source>
</evidence>
<evidence type="ECO:0000313" key="3">
    <source>
        <dbReference type="EMBL" id="KAK2602836.1"/>
    </source>
</evidence>
<proteinExistence type="predicted"/>
<dbReference type="Gene3D" id="1.20.5.170">
    <property type="match status" value="1"/>
</dbReference>
<feature type="compositionally biased region" description="Polar residues" evidence="1">
    <location>
        <begin position="251"/>
        <end position="261"/>
    </location>
</feature>
<protein>
    <recommendedName>
        <fullName evidence="2">BZIP domain-containing protein</fullName>
    </recommendedName>
</protein>
<feature type="domain" description="BZIP" evidence="2">
    <location>
        <begin position="268"/>
        <end position="281"/>
    </location>
</feature>
<dbReference type="Proteomes" id="UP001265746">
    <property type="component" value="Unassembled WGS sequence"/>
</dbReference>